<dbReference type="InterPro" id="IPR027417">
    <property type="entry name" value="P-loop_NTPase"/>
</dbReference>
<dbReference type="PANTHER" id="PTHR46457">
    <property type="entry name" value="DNA REPAIR PROTEIN RAD51 HOMOLOG 4"/>
    <property type="match status" value="1"/>
</dbReference>
<dbReference type="PANTHER" id="PTHR46457:SF1">
    <property type="entry name" value="DNA REPAIR PROTEIN RAD51 HOMOLOG 4"/>
    <property type="match status" value="1"/>
</dbReference>
<dbReference type="GO" id="GO:0005657">
    <property type="term" value="C:replication fork"/>
    <property type="evidence" value="ECO:0007669"/>
    <property type="project" value="TreeGrafter"/>
</dbReference>
<dbReference type="GO" id="GO:0008094">
    <property type="term" value="F:ATP-dependent activity, acting on DNA"/>
    <property type="evidence" value="ECO:0007669"/>
    <property type="project" value="TreeGrafter"/>
</dbReference>
<evidence type="ECO:0000256" key="1">
    <source>
        <dbReference type="ARBA" id="ARBA00004123"/>
    </source>
</evidence>
<proteinExistence type="predicted"/>
<sequence>MPPLGTAQYIQRLAAGIDAERPGLFGECLSALARLGIRTDYDLLLQPDVLEQAPAAVHRPIRALRMAVLDRFACAGATAADLLQQQQPGGDRAPAASGIRPLDALLDGGAWAGGIVEVCGDDAAVNTRVAVEFAVGHLARGGDRVDGRAFLLQSSPPAVWLIEAAVRRRLGAQAQLAAQAMERISVVDCSDLDALLAFLFHYADTDPGATADLLVIDSIRPLVIGAMQQHDGGHVAVHAVKTALRAVTAPRRPLPAAVLITNGVSRRPAPGDAPPGRPAVQPSLGAAWALVSHVHVHLSADVPDGGYTATIIKSPSTHVGRQCRFAL</sequence>
<dbReference type="Proteomes" id="UP001140217">
    <property type="component" value="Unassembled WGS sequence"/>
</dbReference>
<dbReference type="GO" id="GO:0005815">
    <property type="term" value="C:microtubule organizing center"/>
    <property type="evidence" value="ECO:0007669"/>
    <property type="project" value="TreeGrafter"/>
</dbReference>
<dbReference type="GO" id="GO:0003697">
    <property type="term" value="F:single-stranded DNA binding"/>
    <property type="evidence" value="ECO:0007669"/>
    <property type="project" value="TreeGrafter"/>
</dbReference>
<dbReference type="GO" id="GO:0000723">
    <property type="term" value="P:telomere maintenance"/>
    <property type="evidence" value="ECO:0007669"/>
    <property type="project" value="TreeGrafter"/>
</dbReference>
<dbReference type="EMBL" id="JANBUL010000055">
    <property type="protein sequence ID" value="KAJ2783072.1"/>
    <property type="molecule type" value="Genomic_DNA"/>
</dbReference>
<dbReference type="GO" id="GO:0000724">
    <property type="term" value="P:double-strand break repair via homologous recombination"/>
    <property type="evidence" value="ECO:0007669"/>
    <property type="project" value="TreeGrafter"/>
</dbReference>
<dbReference type="GO" id="GO:0007131">
    <property type="term" value="P:reciprocal meiotic recombination"/>
    <property type="evidence" value="ECO:0007669"/>
    <property type="project" value="TreeGrafter"/>
</dbReference>
<gene>
    <name evidence="3" type="primary">RAD51D</name>
    <name evidence="3" type="ORF">H4R18_001893</name>
</gene>
<organism evidence="3 4">
    <name type="scientific">Coemansia javaensis</name>
    <dbReference type="NCBI Taxonomy" id="2761396"/>
    <lineage>
        <taxon>Eukaryota</taxon>
        <taxon>Fungi</taxon>
        <taxon>Fungi incertae sedis</taxon>
        <taxon>Zoopagomycota</taxon>
        <taxon>Kickxellomycotina</taxon>
        <taxon>Kickxellomycetes</taxon>
        <taxon>Kickxellales</taxon>
        <taxon>Kickxellaceae</taxon>
        <taxon>Coemansia</taxon>
    </lineage>
</organism>
<dbReference type="Gene3D" id="3.40.50.300">
    <property type="entry name" value="P-loop containing nucleotide triphosphate hydrolases"/>
    <property type="match status" value="1"/>
</dbReference>
<evidence type="ECO:0000256" key="2">
    <source>
        <dbReference type="ARBA" id="ARBA00023242"/>
    </source>
</evidence>
<comment type="caution">
    <text evidence="3">The sequence shown here is derived from an EMBL/GenBank/DDBJ whole genome shotgun (WGS) entry which is preliminary data.</text>
</comment>
<accession>A0A9W8LIH6</accession>
<reference evidence="3" key="1">
    <citation type="submission" date="2022-07" db="EMBL/GenBank/DDBJ databases">
        <title>Phylogenomic reconstructions and comparative analyses of Kickxellomycotina fungi.</title>
        <authorList>
            <person name="Reynolds N.K."/>
            <person name="Stajich J.E."/>
            <person name="Barry K."/>
            <person name="Grigoriev I.V."/>
            <person name="Crous P."/>
            <person name="Smith M.E."/>
        </authorList>
    </citation>
    <scope>NUCLEOTIDE SEQUENCE</scope>
    <source>
        <strain evidence="3">NBRC 105414</strain>
    </source>
</reference>
<dbReference type="InterPro" id="IPR051988">
    <property type="entry name" value="HRR_RAD51_Paralog"/>
</dbReference>
<dbReference type="SUPFAM" id="SSF52540">
    <property type="entry name" value="P-loop containing nucleoside triphosphate hydrolases"/>
    <property type="match status" value="1"/>
</dbReference>
<name>A0A9W8LIH6_9FUNG</name>
<dbReference type="OrthoDB" id="336321at2759"/>
<protein>
    <submittedName>
        <fullName evidence="3">DNA repair protein rad51d</fullName>
    </submittedName>
</protein>
<dbReference type="GO" id="GO:0000400">
    <property type="term" value="F:four-way junction DNA binding"/>
    <property type="evidence" value="ECO:0007669"/>
    <property type="project" value="TreeGrafter"/>
</dbReference>
<evidence type="ECO:0000313" key="4">
    <source>
        <dbReference type="Proteomes" id="UP001140217"/>
    </source>
</evidence>
<dbReference type="GO" id="GO:0042148">
    <property type="term" value="P:DNA strand invasion"/>
    <property type="evidence" value="ECO:0007669"/>
    <property type="project" value="TreeGrafter"/>
</dbReference>
<keyword evidence="4" id="KW-1185">Reference proteome</keyword>
<keyword evidence="2" id="KW-0539">Nucleus</keyword>
<evidence type="ECO:0000313" key="3">
    <source>
        <dbReference type="EMBL" id="KAJ2783072.1"/>
    </source>
</evidence>
<dbReference type="GO" id="GO:0033063">
    <property type="term" value="C:Rad51B-Rad51C-Rad51D-XRCC2 complex"/>
    <property type="evidence" value="ECO:0007669"/>
    <property type="project" value="TreeGrafter"/>
</dbReference>
<comment type="subcellular location">
    <subcellularLocation>
        <location evidence="1">Nucleus</location>
    </subcellularLocation>
</comment>
<dbReference type="AlphaFoldDB" id="A0A9W8LIH6"/>